<evidence type="ECO:0000256" key="2">
    <source>
        <dbReference type="ARBA" id="ARBA00007663"/>
    </source>
</evidence>
<keyword evidence="9 13" id="KW-0547">Nucleotide-binding</keyword>
<feature type="binding site" evidence="14">
    <location>
        <position position="37"/>
    </location>
    <ligand>
        <name>L-threonine</name>
        <dbReference type="ChEBI" id="CHEBI:57926"/>
    </ligand>
</feature>
<evidence type="ECO:0000256" key="11">
    <source>
        <dbReference type="ARBA" id="ARBA00029774"/>
    </source>
</evidence>
<accession>A0A844FJI2</accession>
<proteinExistence type="inferred from homology"/>
<feature type="domain" description="YrdC-like" evidence="15">
    <location>
        <begin position="15"/>
        <end position="201"/>
    </location>
</feature>
<evidence type="ECO:0000313" key="17">
    <source>
        <dbReference type="Proteomes" id="UP000462760"/>
    </source>
</evidence>
<dbReference type="Pfam" id="PF03481">
    <property type="entry name" value="Sua5_C"/>
    <property type="match status" value="1"/>
</dbReference>
<dbReference type="GO" id="GO:0005737">
    <property type="term" value="C:cytoplasm"/>
    <property type="evidence" value="ECO:0007669"/>
    <property type="project" value="UniProtKB-SubCell"/>
</dbReference>
<dbReference type="InterPro" id="IPR005145">
    <property type="entry name" value="Sua5_C"/>
</dbReference>
<comment type="caution">
    <text evidence="16">The sequence shown here is derived from an EMBL/GenBank/DDBJ whole genome shotgun (WGS) entry which is preliminary data.</text>
</comment>
<evidence type="ECO:0000313" key="16">
    <source>
        <dbReference type="EMBL" id="MSS44283.1"/>
    </source>
</evidence>
<sequence>METIVVKVEKDNPNSETIEKAADIIKRGGTVAFPTETVYGLGANCFDEGAVDKIFIAKGRPQDNPLILHVSSIEEVYPLVEDIDERAKKLMERFWPGPLTLIFNKSEKVSNKLTGGLSTVAIRMPKHKIASELIKHSKVPIAAPSANLSGKPSPTNAEHVIMDLNGRVDMIIDGGSTGIGVESTVLDISQDIPTILRPGGVTYEDLLEIFPQVKYDESIISDDENIVPKSPGQKYKHYAPKAEMIVFSGDVEDMVSSIKEYSKKMELEGKKVGIMATEETMKEYDEGIVLTMGSRNEKETIARNLFKILRKFDKLNVDIILAEGVDREGIGTAIMNRMKKACGGNIRRV</sequence>
<protein>
    <recommendedName>
        <fullName evidence="4 13">Threonylcarbamoyl-AMP synthase</fullName>
        <shortName evidence="13">TC-AMP synthase</shortName>
        <ecNumber evidence="3 13">2.7.7.87</ecNumber>
    </recommendedName>
    <alternativeName>
        <fullName evidence="11 13">L-threonylcarbamoyladenylate synthase</fullName>
    </alternativeName>
</protein>
<dbReference type="RefSeq" id="WP_154484956.1">
    <property type="nucleotide sequence ID" value="NZ_VULR01000021.1"/>
</dbReference>
<dbReference type="FunFam" id="3.40.50.11030:FF:000001">
    <property type="entry name" value="Threonylcarbamoyl-AMP synthase"/>
    <property type="match status" value="1"/>
</dbReference>
<dbReference type="SUPFAM" id="SSF55821">
    <property type="entry name" value="YrdC/RibB"/>
    <property type="match status" value="1"/>
</dbReference>
<dbReference type="GO" id="GO:0003725">
    <property type="term" value="F:double-stranded RNA binding"/>
    <property type="evidence" value="ECO:0007669"/>
    <property type="project" value="UniProtKB-UniRule"/>
</dbReference>
<dbReference type="GO" id="GO:0061710">
    <property type="term" value="F:L-threonylcarbamoyladenylate synthase"/>
    <property type="evidence" value="ECO:0007669"/>
    <property type="project" value="UniProtKB-EC"/>
</dbReference>
<feature type="binding site" evidence="14">
    <location>
        <position position="123"/>
    </location>
    <ligand>
        <name>L-threonine</name>
        <dbReference type="ChEBI" id="CHEBI:57926"/>
    </ligand>
</feature>
<dbReference type="EMBL" id="VULR01000021">
    <property type="protein sequence ID" value="MSS44283.1"/>
    <property type="molecule type" value="Genomic_DNA"/>
</dbReference>
<evidence type="ECO:0000256" key="1">
    <source>
        <dbReference type="ARBA" id="ARBA00004496"/>
    </source>
</evidence>
<gene>
    <name evidence="16" type="ORF">FYJ27_11290</name>
</gene>
<dbReference type="InterPro" id="IPR006070">
    <property type="entry name" value="Sua5-like_dom"/>
</dbReference>
<dbReference type="Pfam" id="PF01300">
    <property type="entry name" value="Sua5_yciO_yrdC"/>
    <property type="match status" value="1"/>
</dbReference>
<feature type="binding site" evidence="14">
    <location>
        <position position="153"/>
    </location>
    <ligand>
        <name>ATP</name>
        <dbReference type="ChEBI" id="CHEBI:30616"/>
    </ligand>
</feature>
<evidence type="ECO:0000259" key="15">
    <source>
        <dbReference type="PROSITE" id="PS51163"/>
    </source>
</evidence>
<comment type="function">
    <text evidence="13">Required for the formation of a threonylcarbamoyl group on adenosine at position 37 (t(6)A37) in tRNAs that read codons beginning with adenine.</text>
</comment>
<dbReference type="FunFam" id="3.90.870.10:FF:000008">
    <property type="entry name" value="Threonylcarbamoyl-AMP synthase"/>
    <property type="match status" value="1"/>
</dbReference>
<dbReference type="InterPro" id="IPR017945">
    <property type="entry name" value="DHBP_synth_RibB-like_a/b_dom"/>
</dbReference>
<feature type="binding site" evidence="14">
    <location>
        <position position="238"/>
    </location>
    <ligand>
        <name>ATP</name>
        <dbReference type="ChEBI" id="CHEBI:30616"/>
    </ligand>
</feature>
<feature type="binding site" evidence="14">
    <location>
        <position position="197"/>
    </location>
    <ligand>
        <name>ATP</name>
        <dbReference type="ChEBI" id="CHEBI:30616"/>
    </ligand>
</feature>
<evidence type="ECO:0000256" key="4">
    <source>
        <dbReference type="ARBA" id="ARBA00015492"/>
    </source>
</evidence>
<dbReference type="Gene3D" id="3.40.50.11030">
    <property type="entry name" value="Threonylcarbamoyl-AMP synthase, C-terminal domain"/>
    <property type="match status" value="1"/>
</dbReference>
<dbReference type="EC" id="2.7.7.87" evidence="3 13"/>
<dbReference type="GO" id="GO:0005524">
    <property type="term" value="F:ATP binding"/>
    <property type="evidence" value="ECO:0007669"/>
    <property type="project" value="UniProtKB-UniRule"/>
</dbReference>
<reference evidence="16 17" key="1">
    <citation type="submission" date="2019-08" db="EMBL/GenBank/DDBJ databases">
        <title>In-depth cultivation of the pig gut microbiome towards novel bacterial diversity and tailored functional studies.</title>
        <authorList>
            <person name="Wylensek D."/>
            <person name="Hitch T.C.A."/>
            <person name="Clavel T."/>
        </authorList>
    </citation>
    <scope>NUCLEOTIDE SEQUENCE [LARGE SCALE GENOMIC DNA]</scope>
    <source>
        <strain evidence="16 17">Med78-601-WT-4W-RMD-3</strain>
    </source>
</reference>
<evidence type="ECO:0000256" key="14">
    <source>
        <dbReference type="PIRSR" id="PIRSR004930-1"/>
    </source>
</evidence>
<dbReference type="PANTHER" id="PTHR17490:SF16">
    <property type="entry name" value="THREONYLCARBAMOYL-AMP SYNTHASE"/>
    <property type="match status" value="1"/>
</dbReference>
<evidence type="ECO:0000256" key="12">
    <source>
        <dbReference type="ARBA" id="ARBA00048366"/>
    </source>
</evidence>
<feature type="binding site" evidence="14">
    <location>
        <position position="69"/>
    </location>
    <ligand>
        <name>L-threonine</name>
        <dbReference type="ChEBI" id="CHEBI:57926"/>
    </ligand>
</feature>
<dbReference type="GO" id="GO:0000049">
    <property type="term" value="F:tRNA binding"/>
    <property type="evidence" value="ECO:0007669"/>
    <property type="project" value="TreeGrafter"/>
</dbReference>
<keyword evidence="7 13" id="KW-0819">tRNA processing</keyword>
<dbReference type="PANTHER" id="PTHR17490">
    <property type="entry name" value="SUA5"/>
    <property type="match status" value="1"/>
</dbReference>
<comment type="similarity">
    <text evidence="2 13">Belongs to the SUA5 family.</text>
</comment>
<keyword evidence="10 13" id="KW-0067">ATP-binding</keyword>
<dbReference type="Proteomes" id="UP000462760">
    <property type="component" value="Unassembled WGS sequence"/>
</dbReference>
<feature type="binding site" evidence="14">
    <location>
        <position position="64"/>
    </location>
    <ligand>
        <name>ATP</name>
        <dbReference type="ChEBI" id="CHEBI:30616"/>
    </ligand>
</feature>
<evidence type="ECO:0000256" key="7">
    <source>
        <dbReference type="ARBA" id="ARBA00022694"/>
    </source>
</evidence>
<dbReference type="InterPro" id="IPR010923">
    <property type="entry name" value="T(6)A37_SUA5"/>
</dbReference>
<dbReference type="InterPro" id="IPR038385">
    <property type="entry name" value="Sua5/YwlC_C"/>
</dbReference>
<keyword evidence="5 13" id="KW-0963">Cytoplasm</keyword>
<evidence type="ECO:0000256" key="6">
    <source>
        <dbReference type="ARBA" id="ARBA00022679"/>
    </source>
</evidence>
<dbReference type="AlphaFoldDB" id="A0A844FJI2"/>
<dbReference type="GO" id="GO:0008033">
    <property type="term" value="P:tRNA processing"/>
    <property type="evidence" value="ECO:0007669"/>
    <property type="project" value="UniProtKB-KW"/>
</dbReference>
<feature type="binding site" evidence="14">
    <location>
        <position position="183"/>
    </location>
    <ligand>
        <name>L-threonine</name>
        <dbReference type="ChEBI" id="CHEBI:57926"/>
    </ligand>
</feature>
<keyword evidence="8 13" id="KW-0548">Nucleotidyltransferase</keyword>
<evidence type="ECO:0000256" key="5">
    <source>
        <dbReference type="ARBA" id="ARBA00022490"/>
    </source>
</evidence>
<feature type="binding site" evidence="14">
    <location>
        <position position="119"/>
    </location>
    <ligand>
        <name>ATP</name>
        <dbReference type="ChEBI" id="CHEBI:30616"/>
    </ligand>
</feature>
<dbReference type="PROSITE" id="PS51163">
    <property type="entry name" value="YRDC"/>
    <property type="match status" value="1"/>
</dbReference>
<dbReference type="OrthoDB" id="9814580at2"/>
<comment type="subcellular location">
    <subcellularLocation>
        <location evidence="1 13">Cytoplasm</location>
    </subcellularLocation>
</comment>
<comment type="catalytic activity">
    <reaction evidence="12 13">
        <text>L-threonine + hydrogencarbonate + ATP = L-threonylcarbamoyladenylate + diphosphate + H2O</text>
        <dbReference type="Rhea" id="RHEA:36407"/>
        <dbReference type="ChEBI" id="CHEBI:15377"/>
        <dbReference type="ChEBI" id="CHEBI:17544"/>
        <dbReference type="ChEBI" id="CHEBI:30616"/>
        <dbReference type="ChEBI" id="CHEBI:33019"/>
        <dbReference type="ChEBI" id="CHEBI:57926"/>
        <dbReference type="ChEBI" id="CHEBI:73682"/>
        <dbReference type="EC" id="2.7.7.87"/>
    </reaction>
</comment>
<keyword evidence="6 13" id="KW-0808">Transferase</keyword>
<evidence type="ECO:0000256" key="8">
    <source>
        <dbReference type="ARBA" id="ARBA00022695"/>
    </source>
</evidence>
<dbReference type="NCBIfam" id="TIGR00057">
    <property type="entry name" value="L-threonylcarbamoyladenylate synthase"/>
    <property type="match status" value="1"/>
</dbReference>
<evidence type="ECO:0000256" key="10">
    <source>
        <dbReference type="ARBA" id="ARBA00022840"/>
    </source>
</evidence>
<dbReference type="Gene3D" id="3.90.870.10">
    <property type="entry name" value="DHBP synthase"/>
    <property type="match status" value="1"/>
</dbReference>
<evidence type="ECO:0000256" key="13">
    <source>
        <dbReference type="PIRNR" id="PIRNR004930"/>
    </source>
</evidence>
<feature type="binding site" evidence="14">
    <location>
        <position position="60"/>
    </location>
    <ligand>
        <name>ATP</name>
        <dbReference type="ChEBI" id="CHEBI:30616"/>
    </ligand>
</feature>
<feature type="binding site" evidence="14">
    <location>
        <position position="145"/>
    </location>
    <ligand>
        <name>ATP</name>
        <dbReference type="ChEBI" id="CHEBI:30616"/>
    </ligand>
</feature>
<feature type="binding site" evidence="14">
    <location>
        <position position="143"/>
    </location>
    <ligand>
        <name>L-threonine</name>
        <dbReference type="ChEBI" id="CHEBI:57926"/>
    </ligand>
</feature>
<dbReference type="GO" id="GO:0006450">
    <property type="term" value="P:regulation of translational fidelity"/>
    <property type="evidence" value="ECO:0007669"/>
    <property type="project" value="TreeGrafter"/>
</dbReference>
<evidence type="ECO:0000256" key="9">
    <source>
        <dbReference type="ARBA" id="ARBA00022741"/>
    </source>
</evidence>
<dbReference type="InterPro" id="IPR050156">
    <property type="entry name" value="TC-AMP_synthase_SUA5"/>
</dbReference>
<name>A0A844FJI2_9FIRM</name>
<organism evidence="16 17">
    <name type="scientific">Anaerosalibacter bizertensis</name>
    <dbReference type="NCBI Taxonomy" id="932217"/>
    <lineage>
        <taxon>Bacteria</taxon>
        <taxon>Bacillati</taxon>
        <taxon>Bacillota</taxon>
        <taxon>Tissierellia</taxon>
        <taxon>Tissierellales</taxon>
        <taxon>Sporanaerobacteraceae</taxon>
        <taxon>Anaerosalibacter</taxon>
    </lineage>
</organism>
<evidence type="ECO:0000256" key="3">
    <source>
        <dbReference type="ARBA" id="ARBA00012584"/>
    </source>
</evidence>
<dbReference type="PIRSF" id="PIRSF004930">
    <property type="entry name" value="Tln_factor_SUA5"/>
    <property type="match status" value="1"/>
</dbReference>